<feature type="non-terminal residue" evidence="2">
    <location>
        <position position="1"/>
    </location>
</feature>
<evidence type="ECO:0000256" key="1">
    <source>
        <dbReference type="SAM" id="MobiDB-lite"/>
    </source>
</evidence>
<feature type="compositionally biased region" description="Polar residues" evidence="1">
    <location>
        <begin position="7"/>
        <end position="18"/>
    </location>
</feature>
<dbReference type="EMBL" id="NBAG03000230">
    <property type="protein sequence ID" value="PNI70225.1"/>
    <property type="molecule type" value="Genomic_DNA"/>
</dbReference>
<accession>A0A2J8NEN6</accession>
<evidence type="ECO:0000313" key="2">
    <source>
        <dbReference type="EMBL" id="PNI70225.1"/>
    </source>
</evidence>
<organism evidence="2 3">
    <name type="scientific">Pan troglodytes</name>
    <name type="common">Chimpanzee</name>
    <dbReference type="NCBI Taxonomy" id="9598"/>
    <lineage>
        <taxon>Eukaryota</taxon>
        <taxon>Metazoa</taxon>
        <taxon>Chordata</taxon>
        <taxon>Craniata</taxon>
        <taxon>Vertebrata</taxon>
        <taxon>Euteleostomi</taxon>
        <taxon>Mammalia</taxon>
        <taxon>Eutheria</taxon>
        <taxon>Euarchontoglires</taxon>
        <taxon>Primates</taxon>
        <taxon>Haplorrhini</taxon>
        <taxon>Catarrhini</taxon>
        <taxon>Hominidae</taxon>
        <taxon>Pan</taxon>
    </lineage>
</organism>
<feature type="region of interest" description="Disordered" evidence="1">
    <location>
        <begin position="1"/>
        <end position="67"/>
    </location>
</feature>
<sequence length="67" mass="7239">RPRLSDPQGSGHQANSLGASDGVGNTIRPGDQGSSSQPNSEERGENTSYRMEEKSDFMLEKLETKSV</sequence>
<dbReference type="AlphaFoldDB" id="A0A2J8NEN6"/>
<evidence type="ECO:0000313" key="3">
    <source>
        <dbReference type="Proteomes" id="UP000236370"/>
    </source>
</evidence>
<proteinExistence type="predicted"/>
<comment type="caution">
    <text evidence="2">The sequence shown here is derived from an EMBL/GenBank/DDBJ whole genome shotgun (WGS) entry which is preliminary data.</text>
</comment>
<gene>
    <name evidence="2" type="ORF">CK820_G0010780</name>
</gene>
<feature type="compositionally biased region" description="Basic and acidic residues" evidence="1">
    <location>
        <begin position="40"/>
        <end position="67"/>
    </location>
</feature>
<protein>
    <submittedName>
        <fullName evidence="2">HJURP isoform 9</fullName>
    </submittedName>
</protein>
<reference evidence="2 3" key="1">
    <citation type="submission" date="2017-12" db="EMBL/GenBank/DDBJ databases">
        <title>High-resolution comparative analysis of great ape genomes.</title>
        <authorList>
            <person name="Pollen A."/>
            <person name="Hastie A."/>
            <person name="Hormozdiari F."/>
            <person name="Dougherty M."/>
            <person name="Liu R."/>
            <person name="Chaisson M."/>
            <person name="Hoppe E."/>
            <person name="Hill C."/>
            <person name="Pang A."/>
            <person name="Hillier L."/>
            <person name="Baker C."/>
            <person name="Armstrong J."/>
            <person name="Shendure J."/>
            <person name="Paten B."/>
            <person name="Wilson R."/>
            <person name="Chao H."/>
            <person name="Schneider V."/>
            <person name="Ventura M."/>
            <person name="Kronenberg Z."/>
            <person name="Murali S."/>
            <person name="Gordon D."/>
            <person name="Cantsilieris S."/>
            <person name="Munson K."/>
            <person name="Nelson B."/>
            <person name="Raja A."/>
            <person name="Underwood J."/>
            <person name="Diekhans M."/>
            <person name="Fiddes I."/>
            <person name="Haussler D."/>
            <person name="Eichler E."/>
        </authorList>
    </citation>
    <scope>NUCLEOTIDE SEQUENCE [LARGE SCALE GENOMIC DNA]</scope>
    <source>
        <strain evidence="2">Yerkes chimp pedigree #C0471</strain>
    </source>
</reference>
<dbReference type="Proteomes" id="UP000236370">
    <property type="component" value="Unassembled WGS sequence"/>
</dbReference>
<name>A0A2J8NEN6_PANTR</name>